<feature type="compositionally biased region" description="Polar residues" evidence="4">
    <location>
        <begin position="35"/>
        <end position="44"/>
    </location>
</feature>
<comment type="pathway">
    <text evidence="1">Cofactor biosynthesis; molybdopterin biosynthesis.</text>
</comment>
<evidence type="ECO:0000313" key="7">
    <source>
        <dbReference type="Proteomes" id="UP000243975"/>
    </source>
</evidence>
<evidence type="ECO:0000256" key="1">
    <source>
        <dbReference type="ARBA" id="ARBA00005046"/>
    </source>
</evidence>
<reference evidence="6 7" key="1">
    <citation type="journal article" date="2016" name="Sci. Rep.">
        <title>The genome sequence of the outbreeding globe artichoke constructed de novo incorporating a phase-aware low-pass sequencing strategy of F1 progeny.</title>
        <authorList>
            <person name="Scaglione D."/>
            <person name="Reyes-Chin-Wo S."/>
            <person name="Acquadro A."/>
            <person name="Froenicke L."/>
            <person name="Portis E."/>
            <person name="Beitel C."/>
            <person name="Tirone M."/>
            <person name="Mauro R."/>
            <person name="Lo Monaco A."/>
            <person name="Mauromicale G."/>
            <person name="Faccioli P."/>
            <person name="Cattivelli L."/>
            <person name="Rieseberg L."/>
            <person name="Michelmore R."/>
            <person name="Lanteri S."/>
        </authorList>
    </citation>
    <scope>NUCLEOTIDE SEQUENCE [LARGE SCALE GENOMIC DNA]</scope>
    <source>
        <strain evidence="6">2C</strain>
    </source>
</reference>
<dbReference type="Gene3D" id="3.40.980.10">
    <property type="entry name" value="MoaB/Mog-like domain"/>
    <property type="match status" value="1"/>
</dbReference>
<dbReference type="EMBL" id="LEKV01010928">
    <property type="protein sequence ID" value="KVE33082.1"/>
    <property type="molecule type" value="Genomic_DNA"/>
</dbReference>
<feature type="region of interest" description="Disordered" evidence="4">
    <location>
        <begin position="1"/>
        <end position="44"/>
    </location>
</feature>
<dbReference type="GO" id="GO:0006777">
    <property type="term" value="P:Mo-molybdopterin cofactor biosynthetic process"/>
    <property type="evidence" value="ECO:0007669"/>
    <property type="project" value="UniProtKB-KW"/>
</dbReference>
<organism evidence="6 7">
    <name type="scientific">Cynara cardunculus var. scolymus</name>
    <name type="common">Globe artichoke</name>
    <name type="synonym">Cynara scolymus</name>
    <dbReference type="NCBI Taxonomy" id="59895"/>
    <lineage>
        <taxon>Eukaryota</taxon>
        <taxon>Viridiplantae</taxon>
        <taxon>Streptophyta</taxon>
        <taxon>Embryophyta</taxon>
        <taxon>Tracheophyta</taxon>
        <taxon>Spermatophyta</taxon>
        <taxon>Magnoliopsida</taxon>
        <taxon>eudicotyledons</taxon>
        <taxon>Gunneridae</taxon>
        <taxon>Pentapetalae</taxon>
        <taxon>asterids</taxon>
        <taxon>campanulids</taxon>
        <taxon>Asterales</taxon>
        <taxon>Asteraceae</taxon>
        <taxon>Carduoideae</taxon>
        <taxon>Cardueae</taxon>
        <taxon>Carduinae</taxon>
        <taxon>Cynara</taxon>
    </lineage>
</organism>
<evidence type="ECO:0000256" key="3">
    <source>
        <dbReference type="ARBA" id="ARBA00023150"/>
    </source>
</evidence>
<proteinExistence type="predicted"/>
<dbReference type="PANTHER" id="PTHR43764">
    <property type="entry name" value="MOLYBDENUM COFACTOR BIOSYNTHESIS"/>
    <property type="match status" value="1"/>
</dbReference>
<keyword evidence="7" id="KW-1185">Reference proteome</keyword>
<keyword evidence="3" id="KW-0501">Molybdenum cofactor biosynthesis</keyword>
<dbReference type="InterPro" id="IPR036425">
    <property type="entry name" value="MoaB/Mog-like_dom_sf"/>
</dbReference>
<evidence type="ECO:0000256" key="4">
    <source>
        <dbReference type="SAM" id="MobiDB-lite"/>
    </source>
</evidence>
<protein>
    <recommendedName>
        <fullName evidence="2">molybdopterin molybdotransferase</fullName>
        <ecNumber evidence="2">2.10.1.1</ecNumber>
    </recommendedName>
</protein>
<dbReference type="PANTHER" id="PTHR43764:SF1">
    <property type="entry name" value="MOLYBDOPTERIN MOLYBDOTRANSFERASE"/>
    <property type="match status" value="1"/>
</dbReference>
<name>A0A124PAX8_CYNCS</name>
<gene>
    <name evidence="6" type="ORF">Ccrd_024010</name>
</gene>
<evidence type="ECO:0000259" key="5">
    <source>
        <dbReference type="Pfam" id="PF00994"/>
    </source>
</evidence>
<dbReference type="Pfam" id="PF00994">
    <property type="entry name" value="MoCF_biosynth"/>
    <property type="match status" value="1"/>
</dbReference>
<dbReference type="AlphaFoldDB" id="A0A124PAX8"/>
<feature type="domain" description="MoaB/Mog" evidence="5">
    <location>
        <begin position="49"/>
        <end position="143"/>
    </location>
</feature>
<dbReference type="GO" id="GO:0061599">
    <property type="term" value="F:molybdopterin molybdotransferase activity"/>
    <property type="evidence" value="ECO:0007669"/>
    <property type="project" value="UniProtKB-EC"/>
</dbReference>
<dbReference type="Proteomes" id="UP000243975">
    <property type="component" value="Unassembled WGS sequence"/>
</dbReference>
<accession>A0A124PAX8</accession>
<feature type="non-terminal residue" evidence="6">
    <location>
        <position position="1"/>
    </location>
</feature>
<dbReference type="InterPro" id="IPR008284">
    <property type="entry name" value="MoCF_biosynth_CS"/>
</dbReference>
<dbReference type="EC" id="2.10.1.1" evidence="2"/>
<evidence type="ECO:0000313" key="6">
    <source>
        <dbReference type="EMBL" id="KVE33082.1"/>
    </source>
</evidence>
<dbReference type="InterPro" id="IPR001453">
    <property type="entry name" value="MoaB/Mog_dom"/>
</dbReference>
<dbReference type="SUPFAM" id="SSF53218">
    <property type="entry name" value="Molybdenum cofactor biosynthesis proteins"/>
    <property type="match status" value="1"/>
</dbReference>
<dbReference type="CDD" id="cd00886">
    <property type="entry name" value="MogA_MoaB"/>
    <property type="match status" value="1"/>
</dbReference>
<evidence type="ECO:0000256" key="2">
    <source>
        <dbReference type="ARBA" id="ARBA00013269"/>
    </source>
</evidence>
<sequence length="151" mass="15619">MPPSGPAAISPPVEPPQPDPASTASATDSDHGSDTESASAYQNCSGPRAVSVVNSCSDKLGAMVAATAVVPDEIENIKEILQRWSDVDKMDLVLTLGGTGFTPRDVTPEATKGVIEKETPGLLHVMMQASLKVTQFAMLSRAAAGIRGSTL</sequence>
<dbReference type="PROSITE" id="PS01078">
    <property type="entry name" value="MOCF_BIOSYNTHESIS_1"/>
    <property type="match status" value="1"/>
</dbReference>
<dbReference type="InterPro" id="IPR051920">
    <property type="entry name" value="MPT_Adenylyltrnsfr/MoaC-Rel"/>
</dbReference>
<dbReference type="STRING" id="59895.A0A124PAX8"/>
<dbReference type="Gramene" id="KVE33082">
    <property type="protein sequence ID" value="KVE33082"/>
    <property type="gene ID" value="Ccrd_024010"/>
</dbReference>
<dbReference type="OMA" id="SAYQNCS"/>
<comment type="caution">
    <text evidence="6">The sequence shown here is derived from an EMBL/GenBank/DDBJ whole genome shotgun (WGS) entry which is preliminary data.</text>
</comment>